<dbReference type="RefSeq" id="WP_206586741.1">
    <property type="nucleotide sequence ID" value="NZ_JAFKCU010000002.1"/>
</dbReference>
<protein>
    <submittedName>
        <fullName evidence="2">Uncharacterized protein</fullName>
    </submittedName>
</protein>
<evidence type="ECO:0000313" key="3">
    <source>
        <dbReference type="Proteomes" id="UP000664480"/>
    </source>
</evidence>
<organism evidence="2 3">
    <name type="scientific">Algoriphagus pacificus</name>
    <dbReference type="NCBI Taxonomy" id="2811234"/>
    <lineage>
        <taxon>Bacteria</taxon>
        <taxon>Pseudomonadati</taxon>
        <taxon>Bacteroidota</taxon>
        <taxon>Cytophagia</taxon>
        <taxon>Cytophagales</taxon>
        <taxon>Cyclobacteriaceae</taxon>
        <taxon>Algoriphagus</taxon>
    </lineage>
</organism>
<name>A0ABS3CG98_9BACT</name>
<keyword evidence="1" id="KW-0472">Membrane</keyword>
<keyword evidence="3" id="KW-1185">Reference proteome</keyword>
<proteinExistence type="predicted"/>
<keyword evidence="1" id="KW-0812">Transmembrane</keyword>
<feature type="transmembrane region" description="Helical" evidence="1">
    <location>
        <begin position="37"/>
        <end position="57"/>
    </location>
</feature>
<evidence type="ECO:0000256" key="1">
    <source>
        <dbReference type="SAM" id="Phobius"/>
    </source>
</evidence>
<sequence>MKSKSWNLLVLSVILLTVVAYLFLFSEQKIDPELGSVPYIFWTGFIVTVVVVFATFLGSKLFPYEDPKKP</sequence>
<dbReference type="Proteomes" id="UP000664480">
    <property type="component" value="Unassembled WGS sequence"/>
</dbReference>
<dbReference type="EMBL" id="JAFKCU010000002">
    <property type="protein sequence ID" value="MBN7816108.1"/>
    <property type="molecule type" value="Genomic_DNA"/>
</dbReference>
<comment type="caution">
    <text evidence="2">The sequence shown here is derived from an EMBL/GenBank/DDBJ whole genome shotgun (WGS) entry which is preliminary data.</text>
</comment>
<keyword evidence="1" id="KW-1133">Transmembrane helix</keyword>
<gene>
    <name evidence="2" type="ORF">J0A69_11740</name>
</gene>
<evidence type="ECO:0000313" key="2">
    <source>
        <dbReference type="EMBL" id="MBN7816108.1"/>
    </source>
</evidence>
<accession>A0ABS3CG98</accession>
<reference evidence="2 3" key="1">
    <citation type="submission" date="2021-03" db="EMBL/GenBank/DDBJ databases">
        <title>novel species isolated from a fishpond in China.</title>
        <authorList>
            <person name="Lu H."/>
            <person name="Cai Z."/>
        </authorList>
    </citation>
    <scope>NUCLEOTIDE SEQUENCE [LARGE SCALE GENOMIC DNA]</scope>
    <source>
        <strain evidence="2 3">YJ13C</strain>
    </source>
</reference>
<feature type="transmembrane region" description="Helical" evidence="1">
    <location>
        <begin position="6"/>
        <end position="25"/>
    </location>
</feature>